<dbReference type="EMBL" id="AP026708">
    <property type="protein sequence ID" value="BDQ33491.1"/>
    <property type="molecule type" value="Genomic_DNA"/>
</dbReference>
<evidence type="ECO:0000256" key="2">
    <source>
        <dbReference type="ARBA" id="ARBA00022771"/>
    </source>
</evidence>
<evidence type="ECO:0008006" key="8">
    <source>
        <dbReference type="Google" id="ProtNLM"/>
    </source>
</evidence>
<proteinExistence type="predicted"/>
<feature type="domain" description="Formylmethanofuran dehydrogenase subunit E" evidence="5">
    <location>
        <begin position="16"/>
        <end position="150"/>
    </location>
</feature>
<dbReference type="Proteomes" id="UP001061361">
    <property type="component" value="Chromosome"/>
</dbReference>
<dbReference type="PANTHER" id="PTHR39418:SF1">
    <property type="entry name" value="DEHYDROGENASE"/>
    <property type="match status" value="1"/>
</dbReference>
<keyword evidence="7" id="KW-1185">Reference proteome</keyword>
<dbReference type="PANTHER" id="PTHR39418">
    <property type="entry name" value="DEHYDROGENASE-RELATED"/>
    <property type="match status" value="1"/>
</dbReference>
<evidence type="ECO:0000259" key="4">
    <source>
        <dbReference type="Pfam" id="PF01258"/>
    </source>
</evidence>
<accession>A0ABM8AQ69</accession>
<dbReference type="InterPro" id="IPR026328">
    <property type="entry name" value="FmdE"/>
</dbReference>
<evidence type="ECO:0000313" key="7">
    <source>
        <dbReference type="Proteomes" id="UP001061361"/>
    </source>
</evidence>
<keyword evidence="3" id="KW-0862">Zinc</keyword>
<dbReference type="InterPro" id="IPR053194">
    <property type="entry name" value="tRNA_methyltr_O"/>
</dbReference>
<evidence type="ECO:0000256" key="3">
    <source>
        <dbReference type="ARBA" id="ARBA00022833"/>
    </source>
</evidence>
<dbReference type="Pfam" id="PF02663">
    <property type="entry name" value="FmdE"/>
    <property type="match status" value="1"/>
</dbReference>
<sequence length="203" mass="22378">MPCAFPPEVIQDTIAFHGHSCPGLAIGIRAAELAFRDLGLPGETEMVAVAETDMCGVDAIQFITDCTLGKGNFMHRDYGKMAFSFFDRKKGKGLRAVLNPDSWGEVGREMGELTTLDASGNGSPEIRERIMALRGQMQERFMSMELDDLFRITALTCDPPKPARILESLVCTGCGETVMESRTRRMGGETYCIPCFGEHEQKI</sequence>
<keyword evidence="1" id="KW-0479">Metal-binding</keyword>
<protein>
    <recommendedName>
        <fullName evidence="8">Formylmethanofuran dehydrogenase</fullName>
    </recommendedName>
</protein>
<dbReference type="SUPFAM" id="SSF143555">
    <property type="entry name" value="FwdE-like"/>
    <property type="match status" value="1"/>
</dbReference>
<name>A0ABM8AQ69_9BACT</name>
<keyword evidence="2" id="KW-0863">Zinc-finger</keyword>
<dbReference type="InterPro" id="IPR003814">
    <property type="entry name" value="FmdEsu_dom"/>
</dbReference>
<reference evidence="6" key="1">
    <citation type="submission" date="2022-08" db="EMBL/GenBank/DDBJ databases">
        <title>Genome Sequence of the sulphate-reducing bacterium, Pseudodesulfovibrio portus JCM14722.</title>
        <authorList>
            <person name="Kondo R."/>
            <person name="Kataoka T."/>
        </authorList>
    </citation>
    <scope>NUCLEOTIDE SEQUENCE</scope>
    <source>
        <strain evidence="6">JCM 14722</strain>
    </source>
</reference>
<dbReference type="RefSeq" id="WP_264983546.1">
    <property type="nucleotide sequence ID" value="NZ_AP026708.1"/>
</dbReference>
<dbReference type="InterPro" id="IPR000962">
    <property type="entry name" value="Znf_DskA_TraR"/>
</dbReference>
<feature type="domain" description="Zinc finger DksA/TraR C4-type" evidence="4">
    <location>
        <begin position="168"/>
        <end position="201"/>
    </location>
</feature>
<evidence type="ECO:0000256" key="1">
    <source>
        <dbReference type="ARBA" id="ARBA00022723"/>
    </source>
</evidence>
<evidence type="ECO:0000259" key="5">
    <source>
        <dbReference type="Pfam" id="PF02663"/>
    </source>
</evidence>
<organism evidence="6 7">
    <name type="scientific">Pseudodesulfovibrio portus</name>
    <dbReference type="NCBI Taxonomy" id="231439"/>
    <lineage>
        <taxon>Bacteria</taxon>
        <taxon>Pseudomonadati</taxon>
        <taxon>Thermodesulfobacteriota</taxon>
        <taxon>Desulfovibrionia</taxon>
        <taxon>Desulfovibrionales</taxon>
        <taxon>Desulfovibrionaceae</taxon>
    </lineage>
</organism>
<dbReference type="Gene3D" id="3.30.1330.130">
    <property type="match status" value="1"/>
</dbReference>
<dbReference type="Pfam" id="PF01258">
    <property type="entry name" value="zf-dskA_traR"/>
    <property type="match status" value="1"/>
</dbReference>
<gene>
    <name evidence="6" type="ORF">JCM14722_10330</name>
</gene>
<evidence type="ECO:0000313" key="6">
    <source>
        <dbReference type="EMBL" id="BDQ33491.1"/>
    </source>
</evidence>
<dbReference type="PIRSF" id="PIRSF006578">
    <property type="entry name" value="FwdE"/>
    <property type="match status" value="1"/>
</dbReference>